<organism evidence="2 3">
    <name type="scientific">Favolaschia claudopus</name>
    <dbReference type="NCBI Taxonomy" id="2862362"/>
    <lineage>
        <taxon>Eukaryota</taxon>
        <taxon>Fungi</taxon>
        <taxon>Dikarya</taxon>
        <taxon>Basidiomycota</taxon>
        <taxon>Agaricomycotina</taxon>
        <taxon>Agaricomycetes</taxon>
        <taxon>Agaricomycetidae</taxon>
        <taxon>Agaricales</taxon>
        <taxon>Marasmiineae</taxon>
        <taxon>Mycenaceae</taxon>
        <taxon>Favolaschia</taxon>
    </lineage>
</organism>
<proteinExistence type="predicted"/>
<sequence>MGRFTRSGAQWSPYEFNEQTSTAIDVVQTDASLSPHISKALLNADNHAAAAEALANSNIIVLENFEDPDEEWEDEEPVLSRPPTPFSRAPSPLTPLTRSPSPSIDSAPMVSASVPGYKHRQSRGHKARRQKKRAAEAPAFGPLPQKRHSQGYREERPHKTTFRAINIRSSGNGGWNGPRASRKSATTRRVKELLDNGCRLVEWDGRDTKLIVDADGRIVAILLGRPEGEDWDEVIWEMENILEAVRKRGMNRGVLKQKDRRHRRGDFHVLRGGITKGPGQKKPGNLAHSKARRKLVHLITSNFHVGRIAGFQSSGFARYAPKLYEYYYNTLHGLYEKQPELEQLFHNSIFPTASFNLGPDVVTPEHLDMLNLPHGMCAVTSGGNFDYKRGGHIFMKQLNLFCEFPSGSTILLLSGSCDHGNTPIAKNETRYSMTQYAAGALFRWAAYGYQSATSLLAQLGGEAMKREADGEQAARAIDMLSKLSELDADREAVFARLRSQNML</sequence>
<feature type="compositionally biased region" description="Basic residues" evidence="1">
    <location>
        <begin position="117"/>
        <end position="132"/>
    </location>
</feature>
<dbReference type="EMBL" id="JAWWNJ010000001">
    <property type="protein sequence ID" value="KAK7063966.1"/>
    <property type="molecule type" value="Genomic_DNA"/>
</dbReference>
<reference evidence="2 3" key="1">
    <citation type="journal article" date="2024" name="J Genomics">
        <title>Draft genome sequencing and assembly of Favolaschia claudopus CIRM-BRFM 2984 isolated from oak limbs.</title>
        <authorList>
            <person name="Navarro D."/>
            <person name="Drula E."/>
            <person name="Chaduli D."/>
            <person name="Cazenave R."/>
            <person name="Ahrendt S."/>
            <person name="Wang J."/>
            <person name="Lipzen A."/>
            <person name="Daum C."/>
            <person name="Barry K."/>
            <person name="Grigoriev I.V."/>
            <person name="Favel A."/>
            <person name="Rosso M.N."/>
            <person name="Martin F."/>
        </authorList>
    </citation>
    <scope>NUCLEOTIDE SEQUENCE [LARGE SCALE GENOMIC DNA]</scope>
    <source>
        <strain evidence="2 3">CIRM-BRFM 2984</strain>
    </source>
</reference>
<evidence type="ECO:0000313" key="2">
    <source>
        <dbReference type="EMBL" id="KAK7063966.1"/>
    </source>
</evidence>
<name>A0AAW0EHH7_9AGAR</name>
<comment type="caution">
    <text evidence="2">The sequence shown here is derived from an EMBL/GenBank/DDBJ whole genome shotgun (WGS) entry which is preliminary data.</text>
</comment>
<keyword evidence="3" id="KW-1185">Reference proteome</keyword>
<evidence type="ECO:0000313" key="3">
    <source>
        <dbReference type="Proteomes" id="UP001362999"/>
    </source>
</evidence>
<accession>A0AAW0EHH7</accession>
<protein>
    <submittedName>
        <fullName evidence="2">Uncharacterized protein</fullName>
    </submittedName>
</protein>
<dbReference type="Proteomes" id="UP001362999">
    <property type="component" value="Unassembled WGS sequence"/>
</dbReference>
<dbReference type="Gene3D" id="3.60.130.30">
    <property type="match status" value="1"/>
</dbReference>
<dbReference type="AlphaFoldDB" id="A0AAW0EHH7"/>
<evidence type="ECO:0000256" key="1">
    <source>
        <dbReference type="SAM" id="MobiDB-lite"/>
    </source>
</evidence>
<feature type="region of interest" description="Disordered" evidence="1">
    <location>
        <begin position="68"/>
        <end position="156"/>
    </location>
</feature>
<feature type="compositionally biased region" description="Acidic residues" evidence="1">
    <location>
        <begin position="68"/>
        <end position="77"/>
    </location>
</feature>
<gene>
    <name evidence="2" type="ORF">R3P38DRAFT_3301598</name>
</gene>
<feature type="compositionally biased region" description="Low complexity" evidence="1">
    <location>
        <begin position="90"/>
        <end position="103"/>
    </location>
</feature>